<evidence type="ECO:0000256" key="1">
    <source>
        <dbReference type="ARBA" id="ARBA00001954"/>
    </source>
</evidence>
<dbReference type="GO" id="GO:0046872">
    <property type="term" value="F:metal ion binding"/>
    <property type="evidence" value="ECO:0007669"/>
    <property type="project" value="UniProtKB-KW"/>
</dbReference>
<evidence type="ECO:0000256" key="13">
    <source>
        <dbReference type="ARBA" id="ARBA00048695"/>
    </source>
</evidence>
<feature type="compositionally biased region" description="Low complexity" evidence="15">
    <location>
        <begin position="684"/>
        <end position="695"/>
    </location>
</feature>
<dbReference type="Gene3D" id="1.20.58.1370">
    <property type="match status" value="1"/>
</dbReference>
<dbReference type="SUPFAM" id="SSF51197">
    <property type="entry name" value="Clavaminate synthase-like"/>
    <property type="match status" value="1"/>
</dbReference>
<evidence type="ECO:0000256" key="10">
    <source>
        <dbReference type="ARBA" id="ARBA00023242"/>
    </source>
</evidence>
<dbReference type="GO" id="GO:0000978">
    <property type="term" value="F:RNA polymerase II cis-regulatory region sequence-specific DNA binding"/>
    <property type="evidence" value="ECO:0007669"/>
    <property type="project" value="TreeGrafter"/>
</dbReference>
<dbReference type="GO" id="GO:0044666">
    <property type="term" value="C:MLL3/4 complex"/>
    <property type="evidence" value="ECO:0007669"/>
    <property type="project" value="TreeGrafter"/>
</dbReference>
<dbReference type="InterPro" id="IPR048560">
    <property type="entry name" value="KDM6A_B-like_GATAL"/>
</dbReference>
<evidence type="ECO:0000256" key="15">
    <source>
        <dbReference type="SAM" id="MobiDB-lite"/>
    </source>
</evidence>
<evidence type="ECO:0000256" key="9">
    <source>
        <dbReference type="ARBA" id="ARBA00023004"/>
    </source>
</evidence>
<keyword evidence="5" id="KW-0862">Zinc</keyword>
<comment type="catalytic activity">
    <reaction evidence="13">
        <text>N(6),N(6),N(6)-trimethyl-L-lysyl(27)-[histone H3] + 2 2-oxoglutarate + 2 O2 = N(6)-methyl-L-lysyl(27)-[histone H3] + 2 formaldehyde + 2 succinate + 2 CO2</text>
        <dbReference type="Rhea" id="RHEA:60224"/>
        <dbReference type="Rhea" id="RHEA-COMP:15535"/>
        <dbReference type="Rhea" id="RHEA-COMP:15544"/>
        <dbReference type="ChEBI" id="CHEBI:15379"/>
        <dbReference type="ChEBI" id="CHEBI:16526"/>
        <dbReference type="ChEBI" id="CHEBI:16810"/>
        <dbReference type="ChEBI" id="CHEBI:16842"/>
        <dbReference type="ChEBI" id="CHEBI:30031"/>
        <dbReference type="ChEBI" id="CHEBI:61929"/>
        <dbReference type="ChEBI" id="CHEBI:61961"/>
        <dbReference type="EC" id="1.14.11.68"/>
    </reaction>
</comment>
<dbReference type="GO" id="GO:0010468">
    <property type="term" value="P:regulation of gene expression"/>
    <property type="evidence" value="ECO:0007669"/>
    <property type="project" value="TreeGrafter"/>
</dbReference>
<keyword evidence="10" id="KW-0539">Nucleus</keyword>
<feature type="compositionally biased region" description="Polar residues" evidence="15">
    <location>
        <begin position="599"/>
        <end position="614"/>
    </location>
</feature>
<gene>
    <name evidence="17" type="ORF">MCOR_9371</name>
</gene>
<evidence type="ECO:0000256" key="5">
    <source>
        <dbReference type="ARBA" id="ARBA00022833"/>
    </source>
</evidence>
<dbReference type="Pfam" id="PF13431">
    <property type="entry name" value="TPR_17"/>
    <property type="match status" value="1"/>
</dbReference>
<feature type="domain" description="JmjC" evidence="16">
    <location>
        <begin position="994"/>
        <end position="1157"/>
    </location>
</feature>
<dbReference type="SUPFAM" id="SSF48452">
    <property type="entry name" value="TPR-like"/>
    <property type="match status" value="1"/>
</dbReference>
<keyword evidence="14" id="KW-0802">TPR repeat</keyword>
<evidence type="ECO:0000256" key="4">
    <source>
        <dbReference type="ARBA" id="ARBA00022723"/>
    </source>
</evidence>
<reference evidence="17 18" key="1">
    <citation type="submission" date="2020-06" db="EMBL/GenBank/DDBJ databases">
        <authorList>
            <person name="Li R."/>
            <person name="Bekaert M."/>
        </authorList>
    </citation>
    <scope>NUCLEOTIDE SEQUENCE [LARGE SCALE GENOMIC DNA]</scope>
    <source>
        <strain evidence="18">wild</strain>
    </source>
</reference>
<keyword evidence="7" id="KW-0223">Dioxygenase</keyword>
<dbReference type="Pfam" id="PF21322">
    <property type="entry name" value="KDM6_C-hel"/>
    <property type="match status" value="1"/>
</dbReference>
<dbReference type="FunFam" id="1.20.58.1370:FF:000001">
    <property type="entry name" value="lysine-specific demethylase 6A isoform X2"/>
    <property type="match status" value="1"/>
</dbReference>
<evidence type="ECO:0000256" key="2">
    <source>
        <dbReference type="ARBA" id="ARBA00004123"/>
    </source>
</evidence>
<feature type="region of interest" description="Disordered" evidence="15">
    <location>
        <begin position="561"/>
        <end position="640"/>
    </location>
</feature>
<dbReference type="SMART" id="SM00558">
    <property type="entry name" value="JmjC"/>
    <property type="match status" value="1"/>
</dbReference>
<comment type="cofactor">
    <cofactor evidence="1">
        <name>Fe(2+)</name>
        <dbReference type="ChEBI" id="CHEBI:29033"/>
    </cofactor>
</comment>
<dbReference type="InterPro" id="IPR019734">
    <property type="entry name" value="TPR_rpt"/>
</dbReference>
<dbReference type="EC" id="1.14.11.68" evidence="12"/>
<dbReference type="GO" id="GO:0071558">
    <property type="term" value="F:histone H3K27me2/H3K27me3 demethylase activity"/>
    <property type="evidence" value="ECO:0007669"/>
    <property type="project" value="UniProtKB-EC"/>
</dbReference>
<feature type="region of interest" description="Disordered" evidence="15">
    <location>
        <begin position="683"/>
        <end position="706"/>
    </location>
</feature>
<evidence type="ECO:0000256" key="12">
    <source>
        <dbReference type="ARBA" id="ARBA00034525"/>
    </source>
</evidence>
<dbReference type="PROSITE" id="PS51184">
    <property type="entry name" value="JMJC"/>
    <property type="match status" value="1"/>
</dbReference>
<proteinExistence type="inferred from homology"/>
<feature type="compositionally biased region" description="Low complexity" evidence="15">
    <location>
        <begin position="471"/>
        <end position="489"/>
    </location>
</feature>
<feature type="repeat" description="TPR" evidence="14">
    <location>
        <begin position="330"/>
        <end position="363"/>
    </location>
</feature>
<dbReference type="InterPro" id="IPR003347">
    <property type="entry name" value="JmjC_dom"/>
</dbReference>
<feature type="region of interest" description="Disordered" evidence="15">
    <location>
        <begin position="445"/>
        <end position="514"/>
    </location>
</feature>
<feature type="repeat" description="TPR" evidence="14">
    <location>
        <begin position="92"/>
        <end position="125"/>
    </location>
</feature>
<keyword evidence="3" id="KW-0597">Phosphoprotein</keyword>
<dbReference type="PANTHER" id="PTHR14017:SF1">
    <property type="entry name" value="LD02225P"/>
    <property type="match status" value="1"/>
</dbReference>
<name>A0A6J8AQW2_MYTCO</name>
<dbReference type="GO" id="GO:0031490">
    <property type="term" value="F:chromatin DNA binding"/>
    <property type="evidence" value="ECO:0007669"/>
    <property type="project" value="TreeGrafter"/>
</dbReference>
<dbReference type="Proteomes" id="UP000507470">
    <property type="component" value="Unassembled WGS sequence"/>
</dbReference>
<keyword evidence="9" id="KW-0408">Iron</keyword>
<sequence>MQEILSFCAEVVPVMGVSDILVSLQEGWQISTKNYPADPIIFRNRDFGFVKLNLPEEATKRAVVEKGIKYYEQLIRQKIKKGTDTTESDVDPNVYCSLGHLLLLLEQYPKALSAYQRFYHLQPDHWKNASFLYGLGLVYFHFNVFHLSRLQISMWRNKDRATRAFQQVLYTDPGFSRANEIRIRLGLMCKTSTDYEVSLKHFKQALTDSSPCSLSKAQIQLHIAHLLEVQGKIKQAKEAYEQFITPEDLDKSVKATALKQLGWLYHTSDQLGDKKSREASAVLYLNKSLECDPTNGQTWYLLGRCFSALGKVHDAFVSYRNSIDKSEASADTWCSIGVLYQQQNQPMDALQAYICAVQLDKSHTAAWTDLGILYETCNQPKDAYTCYINGTRNKGGVNSALASKIKFLQQHLDSVPIQHLQNRPKTLPSIEEAWTLPIPAELTSRQGAGPITQHPLAKGPMMPAQPPQPNMPQSSLSPGPQGVMPPGQMFDDKKKKPQGRKRPHDDFHPPSPVTFTNEQMQLLQNLQQNRMSLDPTQLSLLHQLHTQYQLFKAYQMKMQQLNQQDTNPSKVAALSGEPGTQRFPKPNISGGQDMLNGVPSVNQHSSSDTQGINVTSRSHTSSGTSLSSSSAVHTSTTDSDLPKDIQNFVSEHLHDSDISTILSPKQALATSIAEDILAQFTAESSPSSKLHSKVSQDIPQSKEEKHCDNRTVAIPKELLPPSCPLSISMKAYEILAATKGQGKHGVTISMMGDGIPRPPPSPFPPLPKDRLNPPTPSVYLDTKKDAFSLELQQYCYSQPVVVIRGLAGALKLDLGLFSTKSLVEANADHPVEVRTQRQQAPDENRDSYGNKLWRCDSSRGLTSIAKYAQYQASSFQESLKEEHDKSKGIHRDSDSDSNSSTGPKGYVCHFLIHRDSDSDSNSSTGPKGYVCHFLIHRDSDSDSNSSTGPKGYVCHFLIHRDSDSDSNSSTGPKGKKKFKYIKFGTNVDLSDERKWKPQLQELMKLPAFCRVVSASNLLSHVGHTILGMNTVQLYMKVPGSRTPGHQENNNFGSININIGPGDCEWFGVPDNYWGVIQNMCERNNLNYLTGSWWPILEDLYEENVPVYRFIQKPGDLVWVGCGTVHWVQAVGWCNNIAWNVGPVNHKAYQMGIERYEWNKLQNYKSIVPMQHLSWNIARNLQISEPTFFELVKTVLMRSMKQIRLTMDFVEAMGKDIKWQGRSDNEAAHYCNNCDVEVFDILFVMEQDRKYVVHCMDCGRKISNILEGFIILNQYRLEELCDVYDRFQLSCHLPTASV</sequence>
<dbReference type="Pfam" id="PF02373">
    <property type="entry name" value="JmjC"/>
    <property type="match status" value="1"/>
</dbReference>
<comment type="similarity">
    <text evidence="11">Belongs to the UTX family.</text>
</comment>
<dbReference type="EMBL" id="CACVKT020001721">
    <property type="protein sequence ID" value="CAC5370574.1"/>
    <property type="molecule type" value="Genomic_DNA"/>
</dbReference>
<evidence type="ECO:0000259" key="16">
    <source>
        <dbReference type="PROSITE" id="PS51184"/>
    </source>
</evidence>
<dbReference type="InterPro" id="IPR046941">
    <property type="entry name" value="KDM6_GATAL_sf"/>
</dbReference>
<comment type="subcellular location">
    <subcellularLocation>
        <location evidence="2">Nucleus</location>
    </subcellularLocation>
</comment>
<dbReference type="SMART" id="SM00028">
    <property type="entry name" value="TPR"/>
    <property type="match status" value="6"/>
</dbReference>
<organism evidence="17 18">
    <name type="scientific">Mytilus coruscus</name>
    <name type="common">Sea mussel</name>
    <dbReference type="NCBI Taxonomy" id="42192"/>
    <lineage>
        <taxon>Eukaryota</taxon>
        <taxon>Metazoa</taxon>
        <taxon>Spiralia</taxon>
        <taxon>Lophotrochozoa</taxon>
        <taxon>Mollusca</taxon>
        <taxon>Bivalvia</taxon>
        <taxon>Autobranchia</taxon>
        <taxon>Pteriomorphia</taxon>
        <taxon>Mytilida</taxon>
        <taxon>Mytiloidea</taxon>
        <taxon>Mytilidae</taxon>
        <taxon>Mytilinae</taxon>
        <taxon>Mytilus</taxon>
    </lineage>
</organism>
<evidence type="ECO:0000256" key="7">
    <source>
        <dbReference type="ARBA" id="ARBA00022964"/>
    </source>
</evidence>
<keyword evidence="4" id="KW-0479">Metal-binding</keyword>
<evidence type="ECO:0000256" key="3">
    <source>
        <dbReference type="ARBA" id="ARBA00022553"/>
    </source>
</evidence>
<dbReference type="InterPro" id="IPR048562">
    <property type="entry name" value="KDM6A_B-like_C-hel"/>
</dbReference>
<evidence type="ECO:0000256" key="8">
    <source>
        <dbReference type="ARBA" id="ARBA00023002"/>
    </source>
</evidence>
<evidence type="ECO:0000256" key="11">
    <source>
        <dbReference type="ARBA" id="ARBA00034483"/>
    </source>
</evidence>
<dbReference type="Gene3D" id="2.10.110.20">
    <property type="match status" value="1"/>
</dbReference>
<evidence type="ECO:0000256" key="14">
    <source>
        <dbReference type="PROSITE-ProRule" id="PRU00339"/>
    </source>
</evidence>
<dbReference type="PROSITE" id="PS50005">
    <property type="entry name" value="TPR"/>
    <property type="match status" value="2"/>
</dbReference>
<dbReference type="OrthoDB" id="418911at2759"/>
<keyword evidence="6" id="KW-0156">Chromatin regulator</keyword>
<dbReference type="Gene3D" id="1.25.40.10">
    <property type="entry name" value="Tetratricopeptide repeat domain"/>
    <property type="match status" value="3"/>
</dbReference>
<dbReference type="InterPro" id="IPR011990">
    <property type="entry name" value="TPR-like_helical_dom_sf"/>
</dbReference>
<evidence type="ECO:0000313" key="18">
    <source>
        <dbReference type="Proteomes" id="UP000507470"/>
    </source>
</evidence>
<dbReference type="InterPro" id="IPR051630">
    <property type="entry name" value="Corepressor-Demethylase"/>
</dbReference>
<protein>
    <recommendedName>
        <fullName evidence="12">[histone H3]-trimethyl-L-lysine(27) demethylase</fullName>
        <ecNumber evidence="12">1.14.11.68</ecNumber>
    </recommendedName>
</protein>
<evidence type="ECO:0000313" key="17">
    <source>
        <dbReference type="EMBL" id="CAC5370574.1"/>
    </source>
</evidence>
<feature type="region of interest" description="Disordered" evidence="15">
    <location>
        <begin position="876"/>
        <end position="901"/>
    </location>
</feature>
<dbReference type="PANTHER" id="PTHR14017">
    <property type="entry name" value="LYSINE-SPECIFIC DEMETHYLASE"/>
    <property type="match status" value="1"/>
</dbReference>
<keyword evidence="8 17" id="KW-0560">Oxidoreductase</keyword>
<dbReference type="Pfam" id="PF21326">
    <property type="entry name" value="KDM6_GATAL"/>
    <property type="match status" value="1"/>
</dbReference>
<dbReference type="FunFam" id="2.10.110.20:FF:000001">
    <property type="entry name" value="lysine-specific demethylase 6A isoform X2"/>
    <property type="match status" value="1"/>
</dbReference>
<evidence type="ECO:0000256" key="6">
    <source>
        <dbReference type="ARBA" id="ARBA00022853"/>
    </source>
</evidence>
<feature type="compositionally biased region" description="Low complexity" evidence="15">
    <location>
        <begin position="615"/>
        <end position="639"/>
    </location>
</feature>
<dbReference type="Gene3D" id="2.60.120.650">
    <property type="entry name" value="Cupin"/>
    <property type="match status" value="1"/>
</dbReference>
<feature type="compositionally biased region" description="Basic and acidic residues" evidence="15">
    <location>
        <begin position="878"/>
        <end position="894"/>
    </location>
</feature>
<keyword evidence="18" id="KW-1185">Reference proteome</keyword>
<accession>A0A6J8AQW2</accession>